<comment type="caution">
    <text evidence="1">The sequence shown here is derived from an EMBL/GenBank/DDBJ whole genome shotgun (WGS) entry which is preliminary data.</text>
</comment>
<keyword evidence="2" id="KW-1185">Reference proteome</keyword>
<dbReference type="AlphaFoldDB" id="A0A840IJD3"/>
<dbReference type="EMBL" id="JACHNU010000006">
    <property type="protein sequence ID" value="MBB4664038.1"/>
    <property type="molecule type" value="Genomic_DNA"/>
</dbReference>
<evidence type="ECO:0000313" key="1">
    <source>
        <dbReference type="EMBL" id="MBB4664038.1"/>
    </source>
</evidence>
<evidence type="ECO:0000313" key="2">
    <source>
        <dbReference type="Proteomes" id="UP000585272"/>
    </source>
</evidence>
<proteinExistence type="predicted"/>
<organism evidence="1 2">
    <name type="scientific">Conexibacter arvalis</name>
    <dbReference type="NCBI Taxonomy" id="912552"/>
    <lineage>
        <taxon>Bacteria</taxon>
        <taxon>Bacillati</taxon>
        <taxon>Actinomycetota</taxon>
        <taxon>Thermoleophilia</taxon>
        <taxon>Solirubrobacterales</taxon>
        <taxon>Conexibacteraceae</taxon>
        <taxon>Conexibacter</taxon>
    </lineage>
</organism>
<dbReference type="Proteomes" id="UP000585272">
    <property type="component" value="Unassembled WGS sequence"/>
</dbReference>
<dbReference type="InterPro" id="IPR036661">
    <property type="entry name" value="Luciferase-like_sf"/>
</dbReference>
<protein>
    <submittedName>
        <fullName evidence="1">Alkanesulfonate monooxygenase SsuD/methylene tetrahydromethanopterin reductase-like flavin-dependent oxidoreductase (Luciferase family)</fullName>
    </submittedName>
</protein>
<dbReference type="SUPFAM" id="SSF51679">
    <property type="entry name" value="Bacterial luciferase-like"/>
    <property type="match status" value="1"/>
</dbReference>
<name>A0A840IJD3_9ACTN</name>
<reference evidence="1 2" key="1">
    <citation type="submission" date="2020-08" db="EMBL/GenBank/DDBJ databases">
        <title>Genomic Encyclopedia of Archaeal and Bacterial Type Strains, Phase II (KMG-II): from individual species to whole genera.</title>
        <authorList>
            <person name="Goeker M."/>
        </authorList>
    </citation>
    <scope>NUCLEOTIDE SEQUENCE [LARGE SCALE GENOMIC DNA]</scope>
    <source>
        <strain evidence="1 2">DSM 23288</strain>
    </source>
</reference>
<dbReference type="GO" id="GO:0004497">
    <property type="term" value="F:monooxygenase activity"/>
    <property type="evidence" value="ECO:0007669"/>
    <property type="project" value="UniProtKB-KW"/>
</dbReference>
<keyword evidence="1" id="KW-0560">Oxidoreductase</keyword>
<sequence>MTGFVVGRDEAQLLRRAEAILDWLGRGEEEVEEALAQLRESWLVGTPDEIAERVAEYSAAGVTHVMLQHHLHEDDHALELMAERLLPG</sequence>
<accession>A0A840IJD3</accession>
<gene>
    <name evidence="1" type="ORF">BDZ31_003641</name>
</gene>
<keyword evidence="1" id="KW-0503">Monooxygenase</keyword>
<dbReference type="GO" id="GO:0016705">
    <property type="term" value="F:oxidoreductase activity, acting on paired donors, with incorporation or reduction of molecular oxygen"/>
    <property type="evidence" value="ECO:0007669"/>
    <property type="project" value="InterPro"/>
</dbReference>
<dbReference type="Gene3D" id="3.20.20.30">
    <property type="entry name" value="Luciferase-like domain"/>
    <property type="match status" value="1"/>
</dbReference>